<keyword evidence="3" id="KW-1185">Reference proteome</keyword>
<dbReference type="PROSITE" id="PS50878">
    <property type="entry name" value="RT_POL"/>
    <property type="match status" value="1"/>
</dbReference>
<dbReference type="InterPro" id="IPR043502">
    <property type="entry name" value="DNA/RNA_pol_sf"/>
</dbReference>
<evidence type="ECO:0000313" key="2">
    <source>
        <dbReference type="EMBL" id="KAL2095646.1"/>
    </source>
</evidence>
<dbReference type="PANTHER" id="PTHR33332">
    <property type="entry name" value="REVERSE TRANSCRIPTASE DOMAIN-CONTAINING PROTEIN"/>
    <property type="match status" value="1"/>
</dbReference>
<evidence type="ECO:0000313" key="3">
    <source>
        <dbReference type="Proteomes" id="UP001591681"/>
    </source>
</evidence>
<sequence length="764" mass="85478">MSATRTNKRGGGVANIFKTSFQCKQTTFGNFTSFEYLSTLVKCSSSMLLLTIYRPPRLSATVFLEEFGELLSNICLRFDSLIISGDFNLHVGNPENTYAKEFLTLIDTFSLTQHVQGPTHSHGHTLDLVITKGLNVSTTVMDLAISDHFCVFFDVCMSPHIQNRSTSFFSNIINRNINNARVLFSTVEKLTNPSSQLPPELSSVNKCNDFASFFKGTIDKIRLNIASQLQIAQNLEPLAVKRGDINLMPTFSLVDNETLEKTVHNLSSSTSELDILPTIFFKSVLHLISADVLQIINTSLQTGIFPSSLKNAVVKPLLKKNNLDGSVLNNYRPISNLPFIGKIIEKFVFNQLTAFLTSNSCFDKFQSGFRANHSTETALINSFDANDAKTLGKTSVLVLLDLSAAFDTVDHCILLHRLEHWVGFTGTVINWLKSYLQQRSIFVAIGNCTSASTSLTCGVPQGSILGPLLFNLYMLPLGQIIKNNLVNYHSYADDTQVYLALLPNNYTPLESLCGCIEQINNWMSHNFLQLNADKTEVIVFGKKEDRRRITTALEGLKAKDTVKNLGVFIDSELTFNSHMKAITKSAFYHLKNIAKLRGLLSKQDLEKLVHAFISSRVDYCNGLFTGLPKKTIKQLQLIQNAAARVLTRTKRSEHITPVLMSLHWLPVSYRIDFKALLLVFKSLNGMGPNYLFDMFQLYAPTRSLRSLQKKLLVEPVVRTKCGEAAFSCYAVKLWNHLPEDIKNAPTVGSFKSRLKTKLFSDAFC</sequence>
<organism evidence="2 3">
    <name type="scientific">Coilia grayii</name>
    <name type="common">Gray's grenadier anchovy</name>
    <dbReference type="NCBI Taxonomy" id="363190"/>
    <lineage>
        <taxon>Eukaryota</taxon>
        <taxon>Metazoa</taxon>
        <taxon>Chordata</taxon>
        <taxon>Craniata</taxon>
        <taxon>Vertebrata</taxon>
        <taxon>Euteleostomi</taxon>
        <taxon>Actinopterygii</taxon>
        <taxon>Neopterygii</taxon>
        <taxon>Teleostei</taxon>
        <taxon>Clupei</taxon>
        <taxon>Clupeiformes</taxon>
        <taxon>Clupeoidei</taxon>
        <taxon>Engraulidae</taxon>
        <taxon>Coilinae</taxon>
        <taxon>Coilia</taxon>
    </lineage>
</organism>
<reference evidence="2 3" key="1">
    <citation type="submission" date="2024-09" db="EMBL/GenBank/DDBJ databases">
        <title>A chromosome-level genome assembly of Gray's grenadier anchovy, Coilia grayii.</title>
        <authorList>
            <person name="Fu Z."/>
        </authorList>
    </citation>
    <scope>NUCLEOTIDE SEQUENCE [LARGE SCALE GENOMIC DNA]</scope>
    <source>
        <strain evidence="2">G4</strain>
        <tissue evidence="2">Muscle</tissue>
    </source>
</reference>
<proteinExistence type="predicted"/>
<feature type="domain" description="Reverse transcriptase" evidence="1">
    <location>
        <begin position="298"/>
        <end position="569"/>
    </location>
</feature>
<dbReference type="Pfam" id="PF14529">
    <property type="entry name" value="Exo_endo_phos_2"/>
    <property type="match status" value="1"/>
</dbReference>
<dbReference type="CDD" id="cd01650">
    <property type="entry name" value="RT_nLTR_like"/>
    <property type="match status" value="1"/>
</dbReference>
<dbReference type="Gene3D" id="3.60.10.10">
    <property type="entry name" value="Endonuclease/exonuclease/phosphatase"/>
    <property type="match status" value="1"/>
</dbReference>
<dbReference type="InterPro" id="IPR000477">
    <property type="entry name" value="RT_dom"/>
</dbReference>
<dbReference type="InterPro" id="IPR036691">
    <property type="entry name" value="Endo/exonu/phosph_ase_sf"/>
</dbReference>
<dbReference type="SUPFAM" id="SSF56219">
    <property type="entry name" value="DNase I-like"/>
    <property type="match status" value="1"/>
</dbReference>
<name>A0ABD1K988_9TELE</name>
<dbReference type="PRINTS" id="PR01345">
    <property type="entry name" value="CERVTRCPTASE"/>
</dbReference>
<gene>
    <name evidence="2" type="ORF">ACEWY4_007794</name>
</gene>
<dbReference type="EMBL" id="JBHFQA010000007">
    <property type="protein sequence ID" value="KAL2095646.1"/>
    <property type="molecule type" value="Genomic_DNA"/>
</dbReference>
<dbReference type="Pfam" id="PF00078">
    <property type="entry name" value="RVT_1"/>
    <property type="match status" value="1"/>
</dbReference>
<comment type="caution">
    <text evidence="2">The sequence shown here is derived from an EMBL/GenBank/DDBJ whole genome shotgun (WGS) entry which is preliminary data.</text>
</comment>
<dbReference type="AlphaFoldDB" id="A0ABD1K988"/>
<protein>
    <recommendedName>
        <fullName evidence="1">Reverse transcriptase domain-containing protein</fullName>
    </recommendedName>
</protein>
<dbReference type="Proteomes" id="UP001591681">
    <property type="component" value="Unassembled WGS sequence"/>
</dbReference>
<accession>A0ABD1K988</accession>
<dbReference type="SUPFAM" id="SSF56672">
    <property type="entry name" value="DNA/RNA polymerases"/>
    <property type="match status" value="1"/>
</dbReference>
<evidence type="ECO:0000259" key="1">
    <source>
        <dbReference type="PROSITE" id="PS50878"/>
    </source>
</evidence>
<dbReference type="InterPro" id="IPR005135">
    <property type="entry name" value="Endo/exonuclease/phosphatase"/>
</dbReference>